<keyword evidence="2" id="KW-1185">Reference proteome</keyword>
<gene>
    <name evidence="1" type="ORF">SAMN05421788_105186</name>
</gene>
<accession>A0A173MD07</accession>
<evidence type="ECO:0000313" key="1">
    <source>
        <dbReference type="EMBL" id="SIT21757.1"/>
    </source>
</evidence>
<dbReference type="AlphaFoldDB" id="A0A173MD07"/>
<organism evidence="1 2">
    <name type="scientific">Filimonas lacunae</name>
    <dbReference type="NCBI Taxonomy" id="477680"/>
    <lineage>
        <taxon>Bacteria</taxon>
        <taxon>Pseudomonadati</taxon>
        <taxon>Bacteroidota</taxon>
        <taxon>Chitinophagia</taxon>
        <taxon>Chitinophagales</taxon>
        <taxon>Chitinophagaceae</taxon>
        <taxon>Filimonas</taxon>
    </lineage>
</organism>
<reference evidence="2" key="1">
    <citation type="submission" date="2017-01" db="EMBL/GenBank/DDBJ databases">
        <authorList>
            <person name="Varghese N."/>
            <person name="Submissions S."/>
        </authorList>
    </citation>
    <scope>NUCLEOTIDE SEQUENCE [LARGE SCALE GENOMIC DNA]</scope>
    <source>
        <strain evidence="2">DSM 21054</strain>
    </source>
</reference>
<dbReference type="Proteomes" id="UP000186917">
    <property type="component" value="Unassembled WGS sequence"/>
</dbReference>
<protein>
    <recommendedName>
        <fullName evidence="3">Type VI secretion, VC_A0110, EvfL, ImpJ, VasE</fullName>
    </recommendedName>
</protein>
<proteinExistence type="predicted"/>
<dbReference type="STRING" id="477680.SAMN05421788_105186"/>
<evidence type="ECO:0000313" key="2">
    <source>
        <dbReference type="Proteomes" id="UP000186917"/>
    </source>
</evidence>
<dbReference type="RefSeq" id="WP_076380027.1">
    <property type="nucleotide sequence ID" value="NZ_AP017422.1"/>
</dbReference>
<dbReference type="EMBL" id="FTOR01000005">
    <property type="protein sequence ID" value="SIT21757.1"/>
    <property type="molecule type" value="Genomic_DNA"/>
</dbReference>
<dbReference type="KEGG" id="fln:FLA_1366"/>
<evidence type="ECO:0008006" key="3">
    <source>
        <dbReference type="Google" id="ProtNLM"/>
    </source>
</evidence>
<sequence length="378" mass="43021">MIRSLQHPSVNWVDGMQISETHYTAQERYISDSLRDVTSFKINRYNYGLLPAEGIDSENSIFDIYATATNDVQLNIKKCHAVTAAGYRIDIENLPVNINSLSGMVLGEMQQSYYVIITVNPFERIPTGDFDPEEIPPRHLFVKPHYHIQLVPVTAVNSDHTAGNYLVAGKVVFSNGIISADASFVPPCTSIDSHPALLKHYHDCIKYMALLQQYATAILRKSNHKSQHPVITRCVADICRVMLSQISSNYFQLRNMASQLPPVHFISSFANLAHSLYICIDTMQDAEKEITLNYCFEWSNIAPHVLMKSLSSTVEINYNHYRIGDYMKTIQDMLLNLHTIWEKLSNLEYIGQQRENIIVQEEAITQTVKTNKGWSPFD</sequence>
<dbReference type="OrthoDB" id="1090702at2"/>
<name>A0A173MD07_9BACT</name>